<keyword evidence="1" id="KW-0802">TPR repeat</keyword>
<gene>
    <name evidence="3" type="ORF">PORUE0001_0555</name>
</gene>
<feature type="signal peptide" evidence="2">
    <location>
        <begin position="1"/>
        <end position="21"/>
    </location>
</feature>
<keyword evidence="2" id="KW-0732">Signal</keyword>
<dbReference type="Proteomes" id="UP000003303">
    <property type="component" value="Unassembled WGS sequence"/>
</dbReference>
<dbReference type="SUPFAM" id="SSF48452">
    <property type="entry name" value="TPR-like"/>
    <property type="match status" value="1"/>
</dbReference>
<dbReference type="eggNOG" id="COG0457">
    <property type="taxonomic scope" value="Bacteria"/>
</dbReference>
<keyword evidence="4" id="KW-1185">Reference proteome</keyword>
<dbReference type="EMBL" id="ACLR01000192">
    <property type="protein sequence ID" value="EEK16226.1"/>
    <property type="molecule type" value="Genomic_DNA"/>
</dbReference>
<name>C2MDI9_9PORP</name>
<evidence type="ECO:0000313" key="4">
    <source>
        <dbReference type="Proteomes" id="UP000003303"/>
    </source>
</evidence>
<dbReference type="Gene3D" id="3.30.1330.60">
    <property type="entry name" value="OmpA-like domain"/>
    <property type="match status" value="1"/>
</dbReference>
<feature type="chain" id="PRO_5002916550" evidence="2">
    <location>
        <begin position="22"/>
        <end position="477"/>
    </location>
</feature>
<comment type="caution">
    <text evidence="3">The sequence shown here is derived from an EMBL/GenBank/DDBJ whole genome shotgun (WGS) entry which is preliminary data.</text>
</comment>
<dbReference type="PROSITE" id="PS50005">
    <property type="entry name" value="TPR"/>
    <property type="match status" value="1"/>
</dbReference>
<dbReference type="InterPro" id="IPR036737">
    <property type="entry name" value="OmpA-like_sf"/>
</dbReference>
<dbReference type="Gene3D" id="1.25.40.10">
    <property type="entry name" value="Tetratricopeptide repeat domain"/>
    <property type="match status" value="1"/>
</dbReference>
<dbReference type="InterPro" id="IPR019734">
    <property type="entry name" value="TPR_rpt"/>
</dbReference>
<reference evidence="3 4" key="1">
    <citation type="submission" date="2009-04" db="EMBL/GenBank/DDBJ databases">
        <authorList>
            <person name="Sebastian Y."/>
            <person name="Madupu R."/>
            <person name="Durkin A.S."/>
            <person name="Torralba M."/>
            <person name="Methe B."/>
            <person name="Sutton G.G."/>
            <person name="Strausberg R.L."/>
            <person name="Nelson K.E."/>
        </authorList>
    </citation>
    <scope>NUCLEOTIDE SEQUENCE [LARGE SCALE GENOMIC DNA]</scope>
    <source>
        <strain evidence="3 4">60-3</strain>
    </source>
</reference>
<dbReference type="STRING" id="596327.PORUE0001_0555"/>
<evidence type="ECO:0000313" key="3">
    <source>
        <dbReference type="EMBL" id="EEK16226.1"/>
    </source>
</evidence>
<feature type="repeat" description="TPR" evidence="1">
    <location>
        <begin position="428"/>
        <end position="461"/>
    </location>
</feature>
<dbReference type="SUPFAM" id="SSF103088">
    <property type="entry name" value="OmpA-like"/>
    <property type="match status" value="1"/>
</dbReference>
<dbReference type="InterPro" id="IPR011990">
    <property type="entry name" value="TPR-like_helical_dom_sf"/>
</dbReference>
<dbReference type="AlphaFoldDB" id="C2MDI9"/>
<dbReference type="eggNOG" id="COG2885">
    <property type="taxonomic scope" value="Bacteria"/>
</dbReference>
<accession>C2MDI9</accession>
<proteinExistence type="predicted"/>
<evidence type="ECO:0000256" key="1">
    <source>
        <dbReference type="PROSITE-ProRule" id="PRU00339"/>
    </source>
</evidence>
<evidence type="ECO:0000256" key="2">
    <source>
        <dbReference type="SAM" id="SignalP"/>
    </source>
</evidence>
<protein>
    <submittedName>
        <fullName evidence="3">Tetratricopeptide repeat protein</fullName>
    </submittedName>
</protein>
<sequence>MSLAWMALLMLCSLSTLSAQRQEMNPLQGIKSTSQTVVTRHGDKALVDFTLDLTEMTRLNSNTVLEVTPVLQSNADSNQLALPPILISGRTRAIMLRRKSIEADIIRSKHREQSYQYTIEVPFALWMKDASCLLRAKSSGCAECDLGDYTASLTPNALAPLYQPTYRYAMLVPEGEETKRREESLTAMITFPVNKTNLNLNLGNNRAEVKRIDNKLQELTTNSALTVDALSLTGYASPEGSADLNQRLSEGRVESIAAYLVRTYPRFKNHYTSRAMGADWDGLRAAIEESSVDYKEQILQILQERPASERTAALRAIDNGKTYAHLLQTYYPPLRRTVITFSFVVKGFDLTEAKEVIKKHPTHLSLAEVNLVANSYPAGSAERYETWAIAADAFPNAVEPATNAAIMDFEAGRYAQAVKLLERYKKNTKLYTILGIAYAYNGQYDDARTYLTKAAQLGLPDAQYNLDEFLHYMQDNF</sequence>
<organism evidence="3 4">
    <name type="scientific">Porphyromonas uenonis 60-3</name>
    <dbReference type="NCBI Taxonomy" id="596327"/>
    <lineage>
        <taxon>Bacteria</taxon>
        <taxon>Pseudomonadati</taxon>
        <taxon>Bacteroidota</taxon>
        <taxon>Bacteroidia</taxon>
        <taxon>Bacteroidales</taxon>
        <taxon>Porphyromonadaceae</taxon>
        <taxon>Porphyromonas</taxon>
    </lineage>
</organism>